<evidence type="ECO:0000313" key="4">
    <source>
        <dbReference type="Proteomes" id="UP000663879"/>
    </source>
</evidence>
<name>A0A814FQB4_9BILA</name>
<accession>A0A814FQB4</accession>
<organism evidence="3 4">
    <name type="scientific">Brachionus calyciflorus</name>
    <dbReference type="NCBI Taxonomy" id="104777"/>
    <lineage>
        <taxon>Eukaryota</taxon>
        <taxon>Metazoa</taxon>
        <taxon>Spiralia</taxon>
        <taxon>Gnathifera</taxon>
        <taxon>Rotifera</taxon>
        <taxon>Eurotatoria</taxon>
        <taxon>Monogononta</taxon>
        <taxon>Pseudotrocha</taxon>
        <taxon>Ploima</taxon>
        <taxon>Brachionidae</taxon>
        <taxon>Brachionus</taxon>
    </lineage>
</organism>
<dbReference type="AlphaFoldDB" id="A0A814FQB4"/>
<dbReference type="InterPro" id="IPR001611">
    <property type="entry name" value="Leu-rich_rpt"/>
</dbReference>
<keyword evidence="1" id="KW-0433">Leucine-rich repeat</keyword>
<keyword evidence="4" id="KW-1185">Reference proteome</keyword>
<dbReference type="SUPFAM" id="SSF52058">
    <property type="entry name" value="L domain-like"/>
    <property type="match status" value="1"/>
</dbReference>
<dbReference type="PANTHER" id="PTHR24369">
    <property type="entry name" value="ANTIGEN BSP, PUTATIVE-RELATED"/>
    <property type="match status" value="1"/>
</dbReference>
<dbReference type="EMBL" id="CAJNOC010003512">
    <property type="protein sequence ID" value="CAF0985864.1"/>
    <property type="molecule type" value="Genomic_DNA"/>
</dbReference>
<comment type="caution">
    <text evidence="3">The sequence shown here is derived from an EMBL/GenBank/DDBJ whole genome shotgun (WGS) entry which is preliminary data.</text>
</comment>
<dbReference type="InterPro" id="IPR050541">
    <property type="entry name" value="LRR_TM_domain-containing"/>
</dbReference>
<dbReference type="Pfam" id="PF13855">
    <property type="entry name" value="LRR_8"/>
    <property type="match status" value="1"/>
</dbReference>
<protein>
    <submittedName>
        <fullName evidence="3">Uncharacterized protein</fullName>
    </submittedName>
</protein>
<evidence type="ECO:0000313" key="3">
    <source>
        <dbReference type="EMBL" id="CAF0985864.1"/>
    </source>
</evidence>
<feature type="non-terminal residue" evidence="3">
    <location>
        <position position="1"/>
    </location>
</feature>
<evidence type="ECO:0000256" key="1">
    <source>
        <dbReference type="ARBA" id="ARBA00022614"/>
    </source>
</evidence>
<proteinExistence type="predicted"/>
<dbReference type="Proteomes" id="UP000663879">
    <property type="component" value="Unassembled WGS sequence"/>
</dbReference>
<gene>
    <name evidence="3" type="ORF">OXX778_LOCUS15665</name>
</gene>
<dbReference type="Gene3D" id="3.80.10.10">
    <property type="entry name" value="Ribonuclease Inhibitor"/>
    <property type="match status" value="1"/>
</dbReference>
<dbReference type="OrthoDB" id="1394818at2759"/>
<dbReference type="InterPro" id="IPR032675">
    <property type="entry name" value="LRR_dom_sf"/>
</dbReference>
<reference evidence="3" key="1">
    <citation type="submission" date="2021-02" db="EMBL/GenBank/DDBJ databases">
        <authorList>
            <person name="Nowell W R."/>
        </authorList>
    </citation>
    <scope>NUCLEOTIDE SEQUENCE</scope>
    <source>
        <strain evidence="3">Ploen Becks lab</strain>
    </source>
</reference>
<sequence length="476" mass="56290">MNDFKTKIIDYYDNLKNKIDLQTENYLIQDNNNESLDSKYNNQRTRFISEIDKIFKFTLNRFESIKNDEQIFEKSLKNIDEILFDEKFCFYYPENNPKRGLGKLVITNCYINPNIIEKIWSPEYSVLNQRDCILVCLLRSLISTWKHNLNYDIVDLSNRELNKIENLSIQFKKFRSVFSQAFINIDKIICIEKIKKLKIDFESINHISKKLLDIFEHVSDLSLHLNYNFKYEKYLFSNFKNLHNLCITNSFINEDLFLGLERLCKLELSNSKIDTIGLKDLECLTIKSSLKSFQSKIFEGLENLKMLNLLNNLINIIDINTFKPLTNLTCLTLDFNPKLFVRAESLNVLVSLEFLDLSNGTFCDSCKLEDLNLIKLKCLRVKCQNLPVMKHLNLNFLHVYNIVNLDQRFFQSQSNLKAIYYENVNKEVLKNIDMFSFTNTKLKYLGIKLKRNATNDLLDIFKNIEKQFRDIFGDNN</sequence>
<evidence type="ECO:0000256" key="2">
    <source>
        <dbReference type="ARBA" id="ARBA00022737"/>
    </source>
</evidence>
<dbReference type="GO" id="GO:0005886">
    <property type="term" value="C:plasma membrane"/>
    <property type="evidence" value="ECO:0007669"/>
    <property type="project" value="TreeGrafter"/>
</dbReference>
<dbReference type="PANTHER" id="PTHR24369:SF214">
    <property type="entry name" value="GLYCOPROTEIN V PLATELET"/>
    <property type="match status" value="1"/>
</dbReference>
<keyword evidence="2" id="KW-0677">Repeat</keyword>